<keyword evidence="3 8" id="KW-0813">Transport</keyword>
<protein>
    <submittedName>
        <fullName evidence="10">Putative purine-cytosine permease</fullName>
    </submittedName>
</protein>
<feature type="transmembrane region" description="Helical" evidence="9">
    <location>
        <begin position="207"/>
        <end position="226"/>
    </location>
</feature>
<evidence type="ECO:0000256" key="8">
    <source>
        <dbReference type="PIRNR" id="PIRNR002744"/>
    </source>
</evidence>
<gene>
    <name evidence="10" type="ORF">P170DRAFT_450972</name>
</gene>
<dbReference type="GO" id="GO:0015851">
    <property type="term" value="P:nucleobase transport"/>
    <property type="evidence" value="ECO:0007669"/>
    <property type="project" value="UniProtKB-ARBA"/>
</dbReference>
<dbReference type="Pfam" id="PF02133">
    <property type="entry name" value="Transp_cyt_pur"/>
    <property type="match status" value="1"/>
</dbReference>
<accession>A0A2I2FT64</accession>
<evidence type="ECO:0000256" key="5">
    <source>
        <dbReference type="ARBA" id="ARBA00022692"/>
    </source>
</evidence>
<dbReference type="AlphaFoldDB" id="A0A2I2FT64"/>
<dbReference type="PIRSF" id="PIRSF002744">
    <property type="entry name" value="Pur-cyt_permease"/>
    <property type="match status" value="1"/>
</dbReference>
<evidence type="ECO:0000256" key="2">
    <source>
        <dbReference type="ARBA" id="ARBA00008974"/>
    </source>
</evidence>
<evidence type="ECO:0000313" key="10">
    <source>
        <dbReference type="EMBL" id="PLB43812.1"/>
    </source>
</evidence>
<dbReference type="InterPro" id="IPR001248">
    <property type="entry name" value="Pur-cyt_permease"/>
</dbReference>
<dbReference type="FunFam" id="1.10.4160.10:FF:000002">
    <property type="entry name" value="Purine-cytosine permease fcyB"/>
    <property type="match status" value="1"/>
</dbReference>
<comment type="similarity">
    <text evidence="2 8">Belongs to the purine-cytosine permease (2.A.39) family.</text>
</comment>
<feature type="transmembrane region" description="Helical" evidence="9">
    <location>
        <begin position="368"/>
        <end position="388"/>
    </location>
</feature>
<feature type="transmembrane region" description="Helical" evidence="9">
    <location>
        <begin position="175"/>
        <end position="195"/>
    </location>
</feature>
<dbReference type="GO" id="GO:0005886">
    <property type="term" value="C:plasma membrane"/>
    <property type="evidence" value="ECO:0007669"/>
    <property type="project" value="TreeGrafter"/>
</dbReference>
<evidence type="ECO:0000256" key="9">
    <source>
        <dbReference type="SAM" id="Phobius"/>
    </source>
</evidence>
<evidence type="ECO:0000256" key="4">
    <source>
        <dbReference type="ARBA" id="ARBA00022553"/>
    </source>
</evidence>
<feature type="transmembrane region" description="Helical" evidence="9">
    <location>
        <begin position="400"/>
        <end position="420"/>
    </location>
</feature>
<keyword evidence="11" id="KW-1185">Reference proteome</keyword>
<dbReference type="OrthoDB" id="5428495at2759"/>
<dbReference type="Gene3D" id="1.10.4160.10">
    <property type="entry name" value="Hydantoin permease"/>
    <property type="match status" value="1"/>
</dbReference>
<organism evidence="10 11">
    <name type="scientific">Aspergillus steynii IBT 23096</name>
    <dbReference type="NCBI Taxonomy" id="1392250"/>
    <lineage>
        <taxon>Eukaryota</taxon>
        <taxon>Fungi</taxon>
        <taxon>Dikarya</taxon>
        <taxon>Ascomycota</taxon>
        <taxon>Pezizomycotina</taxon>
        <taxon>Eurotiomycetes</taxon>
        <taxon>Eurotiomycetidae</taxon>
        <taxon>Eurotiales</taxon>
        <taxon>Aspergillaceae</taxon>
        <taxon>Aspergillus</taxon>
        <taxon>Aspergillus subgen. Circumdati</taxon>
    </lineage>
</organism>
<keyword evidence="5 9" id="KW-0812">Transmembrane</keyword>
<evidence type="ECO:0000313" key="11">
    <source>
        <dbReference type="Proteomes" id="UP000234275"/>
    </source>
</evidence>
<dbReference type="EMBL" id="MSFO01000010">
    <property type="protein sequence ID" value="PLB43812.1"/>
    <property type="molecule type" value="Genomic_DNA"/>
</dbReference>
<dbReference type="Proteomes" id="UP000234275">
    <property type="component" value="Unassembled WGS sequence"/>
</dbReference>
<feature type="transmembrane region" description="Helical" evidence="9">
    <location>
        <begin position="278"/>
        <end position="305"/>
    </location>
</feature>
<dbReference type="VEuPathDB" id="FungiDB:P170DRAFT_450972"/>
<feature type="transmembrane region" description="Helical" evidence="9">
    <location>
        <begin position="100"/>
        <end position="119"/>
    </location>
</feature>
<name>A0A2I2FT64_9EURO</name>
<dbReference type="GO" id="GO:0000329">
    <property type="term" value="C:fungal-type vacuole membrane"/>
    <property type="evidence" value="ECO:0007669"/>
    <property type="project" value="TreeGrafter"/>
</dbReference>
<keyword evidence="6 9" id="KW-1133">Transmembrane helix</keyword>
<dbReference type="GO" id="GO:0022857">
    <property type="term" value="F:transmembrane transporter activity"/>
    <property type="evidence" value="ECO:0007669"/>
    <property type="project" value="InterPro"/>
</dbReference>
<feature type="transmembrane region" description="Helical" evidence="9">
    <location>
        <begin position="478"/>
        <end position="497"/>
    </location>
</feature>
<dbReference type="STRING" id="1392250.A0A2I2FT64"/>
<dbReference type="GeneID" id="36558859"/>
<evidence type="ECO:0000256" key="7">
    <source>
        <dbReference type="ARBA" id="ARBA00023136"/>
    </source>
</evidence>
<feature type="transmembrane region" description="Helical" evidence="9">
    <location>
        <begin position="246"/>
        <end position="266"/>
    </location>
</feature>
<feature type="transmembrane region" description="Helical" evidence="9">
    <location>
        <begin position="70"/>
        <end position="93"/>
    </location>
</feature>
<comment type="caution">
    <text evidence="10">The sequence shown here is derived from an EMBL/GenBank/DDBJ whole genome shotgun (WGS) entry which is preliminary data.</text>
</comment>
<keyword evidence="4" id="KW-0597">Phosphoprotein</keyword>
<dbReference type="PANTHER" id="PTHR31806">
    <property type="entry name" value="PURINE-CYTOSINE PERMEASE FCY2-RELATED"/>
    <property type="match status" value="1"/>
</dbReference>
<feature type="transmembrane region" description="Helical" evidence="9">
    <location>
        <begin position="440"/>
        <end position="458"/>
    </location>
</feature>
<dbReference type="InterPro" id="IPR026030">
    <property type="entry name" value="Pur-cyt_permease_Fcy2/21/22"/>
</dbReference>
<evidence type="ECO:0000256" key="1">
    <source>
        <dbReference type="ARBA" id="ARBA00004141"/>
    </source>
</evidence>
<feature type="transmembrane region" description="Helical" evidence="9">
    <location>
        <begin position="325"/>
        <end position="348"/>
    </location>
</feature>
<evidence type="ECO:0000256" key="3">
    <source>
        <dbReference type="ARBA" id="ARBA00022448"/>
    </source>
</evidence>
<sequence length="504" mass="55324">MVSDVEKDRVSSLQSVTQDGLEFRDRETSAFTSRYQRWARNIKGLETRGIEPVPLDERLEPNASNSLHMLLMWFSMGMSLNNIVVGSLGTLTLHLSYSDAALCAVFGSLLGGLAVGWMSTWGPRSGNRTLIVARYFMGYHPSKVCCTLNILTNLGYGMMNCMIGGQLLSKLSGGAVSVIVGIIIVALASWIMATFGVRIFQIYERFAWVPQLMVLCIIIGSAGPYFNFDNSSVGSSEKLHGNRLAFFSFCLSVALSWVPLASDYYVNFPPSTRKWKIWSMTTIGLCLSMMTTLLLGAGLGSGVAYRPKWAAIYDGSPGSLLMAGYLRLGAFGKFCAVINVVTVVSNNAPGSYSMAMNFQMLGNMWRKIPRPIFTILTTITYAACAIGGRNSLYEIFKNFLPLIGYWVIIWFAIVVEQDLLFNRGIGYDWSIWNVRQKLPVGMAASAAFLIGWVGAIVGMDQAYYTGPIAQTIEGGCDLGIWLGFGFAALAFPPLRLLELKIIGR</sequence>
<dbReference type="PANTHER" id="PTHR31806:SF16">
    <property type="entry name" value="PURINE-CYTOSINE TRANSPORTER (EUROFUNG)"/>
    <property type="match status" value="1"/>
</dbReference>
<dbReference type="RefSeq" id="XP_024699114.1">
    <property type="nucleotide sequence ID" value="XM_024851160.1"/>
</dbReference>
<evidence type="ECO:0000256" key="6">
    <source>
        <dbReference type="ARBA" id="ARBA00022989"/>
    </source>
</evidence>
<comment type="subcellular location">
    <subcellularLocation>
        <location evidence="1">Membrane</location>
        <topology evidence="1">Multi-pass membrane protein</topology>
    </subcellularLocation>
</comment>
<reference evidence="10 11" key="1">
    <citation type="submission" date="2016-12" db="EMBL/GenBank/DDBJ databases">
        <title>The genomes of Aspergillus section Nigri reveals drivers in fungal speciation.</title>
        <authorList>
            <consortium name="DOE Joint Genome Institute"/>
            <person name="Vesth T.C."/>
            <person name="Nybo J."/>
            <person name="Theobald S."/>
            <person name="Brandl J."/>
            <person name="Frisvad J.C."/>
            <person name="Nielsen K.F."/>
            <person name="Lyhne E.K."/>
            <person name="Kogle M.E."/>
            <person name="Kuo A."/>
            <person name="Riley R."/>
            <person name="Clum A."/>
            <person name="Nolan M."/>
            <person name="Lipzen A."/>
            <person name="Salamov A."/>
            <person name="Henrissat B."/>
            <person name="Wiebenga A."/>
            <person name="De Vries R.P."/>
            <person name="Grigoriev I.V."/>
            <person name="Mortensen U.H."/>
            <person name="Andersen M.R."/>
            <person name="Baker S.E."/>
        </authorList>
    </citation>
    <scope>NUCLEOTIDE SEQUENCE [LARGE SCALE GENOMIC DNA]</scope>
    <source>
        <strain evidence="10 11">IBT 23096</strain>
    </source>
</reference>
<keyword evidence="7 8" id="KW-0472">Membrane</keyword>
<proteinExistence type="inferred from homology"/>